<keyword evidence="1" id="KW-0812">Transmembrane</keyword>
<name>A0A1I1UMU3_9BACL</name>
<reference evidence="3" key="1">
    <citation type="submission" date="2016-10" db="EMBL/GenBank/DDBJ databases">
        <authorList>
            <person name="Varghese N."/>
            <person name="Submissions S."/>
        </authorList>
    </citation>
    <scope>NUCLEOTIDE SEQUENCE [LARGE SCALE GENOMIC DNA]</scope>
    <source>
        <strain evidence="3">CGMCC 1.10784</strain>
    </source>
</reference>
<protein>
    <submittedName>
        <fullName evidence="2">Inner membrane protein</fullName>
    </submittedName>
</protein>
<keyword evidence="1" id="KW-1133">Transmembrane helix</keyword>
<gene>
    <name evidence="2" type="ORF">SAMN05216378_1127</name>
</gene>
<dbReference type="STRING" id="1045775.SAMN05216378_1127"/>
<dbReference type="EMBL" id="FOMT01000001">
    <property type="protein sequence ID" value="SFD71905.1"/>
    <property type="molecule type" value="Genomic_DNA"/>
</dbReference>
<dbReference type="OrthoDB" id="2706144at2"/>
<evidence type="ECO:0000313" key="2">
    <source>
        <dbReference type="EMBL" id="SFD71905.1"/>
    </source>
</evidence>
<accession>A0A1I1UMU3</accession>
<feature type="transmembrane region" description="Helical" evidence="1">
    <location>
        <begin position="116"/>
        <end position="145"/>
    </location>
</feature>
<organism evidence="2 3">
    <name type="scientific">Paenibacillus catalpae</name>
    <dbReference type="NCBI Taxonomy" id="1045775"/>
    <lineage>
        <taxon>Bacteria</taxon>
        <taxon>Bacillati</taxon>
        <taxon>Bacillota</taxon>
        <taxon>Bacilli</taxon>
        <taxon>Bacillales</taxon>
        <taxon>Paenibacillaceae</taxon>
        <taxon>Paenibacillus</taxon>
    </lineage>
</organism>
<sequence length="215" mass="23023">MKGTTHLTIGVAIGSAAAAHYPFTMMNAATYIAVAAFSALSADLDGPSLLSSKAGKLSKWLHGLLLGSGWLLTAVTAYLYISDRYMNIPLIIACATLLLLGLVVRSGTIRNALVSIVGAALIYGGLSMSMSWMIGFGVFVAWAPWLKHRGLTHTVWAVIAWGAIAWGLEKQLQLEGIMQIAVAGYLSHLIADTLTPSGVKWLYPLFKKSFKVPFL</sequence>
<keyword evidence="3" id="KW-1185">Reference proteome</keyword>
<keyword evidence="1" id="KW-0472">Membrane</keyword>
<dbReference type="Proteomes" id="UP000198855">
    <property type="component" value="Unassembled WGS sequence"/>
</dbReference>
<feature type="transmembrane region" description="Helical" evidence="1">
    <location>
        <begin position="87"/>
        <end position="104"/>
    </location>
</feature>
<dbReference type="PANTHER" id="PTHR35531">
    <property type="entry name" value="INNER MEMBRANE PROTEIN YBCI-RELATED"/>
    <property type="match status" value="1"/>
</dbReference>
<dbReference type="RefSeq" id="WP_091181921.1">
    <property type="nucleotide sequence ID" value="NZ_FOMT01000001.1"/>
</dbReference>
<feature type="transmembrane region" description="Helical" evidence="1">
    <location>
        <begin position="60"/>
        <end position="81"/>
    </location>
</feature>
<dbReference type="Pfam" id="PF04307">
    <property type="entry name" value="YdjM"/>
    <property type="match status" value="1"/>
</dbReference>
<dbReference type="InterPro" id="IPR007404">
    <property type="entry name" value="YdjM-like"/>
</dbReference>
<dbReference type="AlphaFoldDB" id="A0A1I1UMU3"/>
<evidence type="ECO:0000256" key="1">
    <source>
        <dbReference type="SAM" id="Phobius"/>
    </source>
</evidence>
<feature type="transmembrane region" description="Helical" evidence="1">
    <location>
        <begin position="28"/>
        <end position="48"/>
    </location>
</feature>
<proteinExistence type="predicted"/>
<dbReference type="PANTHER" id="PTHR35531:SF1">
    <property type="entry name" value="INNER MEMBRANE PROTEIN YBCI-RELATED"/>
    <property type="match status" value="1"/>
</dbReference>
<evidence type="ECO:0000313" key="3">
    <source>
        <dbReference type="Proteomes" id="UP000198855"/>
    </source>
</evidence>